<dbReference type="InterPro" id="IPR005706">
    <property type="entry name" value="Ribosomal_uS2_bac/mit/plastid"/>
</dbReference>
<evidence type="ECO:0000256" key="2">
    <source>
        <dbReference type="ARBA" id="ARBA00022980"/>
    </source>
</evidence>
<keyword evidence="5" id="KW-0934">Plastid</keyword>
<gene>
    <name evidence="4 5" type="primary">rps2</name>
</gene>
<dbReference type="GO" id="GO:0005763">
    <property type="term" value="C:mitochondrial small ribosomal subunit"/>
    <property type="evidence" value="ECO:0007669"/>
    <property type="project" value="TreeGrafter"/>
</dbReference>
<comment type="similarity">
    <text evidence="1 4">Belongs to the universal ribosomal protein uS2 family.</text>
</comment>
<dbReference type="PROSITE" id="PS00962">
    <property type="entry name" value="RIBOSOMAL_S2_1"/>
    <property type="match status" value="1"/>
</dbReference>
<sequence>MKQTLQKMIEAGVHFGHPKDQWNPKMLPYIYKEKNGIHIIDIVQTWFYLKKISKFLEEACSQGKQILFVGTKKQASKIIESTAVDSNSFFVNERWLGGLLTNWSTIQKSILKLNSLEKYENFQNFSKKEKVKLEKQKQRLEKYIGGLKTMKQLPDIVIIIGQQKELNAVKECQKLGIRTITLLDTNCNPLLADLFIPANDDSIASIKLIITELAKSIKNGYSIYQQKKQQLKKIKYGCIIKLKILFNKNFLKTIFRRISSQKYYKS</sequence>
<dbReference type="NCBIfam" id="TIGR01011">
    <property type="entry name" value="rpsB_bact"/>
    <property type="match status" value="1"/>
</dbReference>
<dbReference type="GO" id="GO:0006412">
    <property type="term" value="P:translation"/>
    <property type="evidence" value="ECO:0007669"/>
    <property type="project" value="UniProtKB-UniRule"/>
</dbReference>
<keyword evidence="3 4" id="KW-0687">Ribonucleoprotein</keyword>
<keyword evidence="2 4" id="KW-0689">Ribosomal protein</keyword>
<dbReference type="InterPro" id="IPR023591">
    <property type="entry name" value="Ribosomal_uS2_flav_dom_sf"/>
</dbReference>
<dbReference type="GeneID" id="8463188"/>
<dbReference type="HAMAP" id="MF_00291_B">
    <property type="entry name" value="Ribosomal_uS2_B"/>
    <property type="match status" value="1"/>
</dbReference>
<reference evidence="5" key="1">
    <citation type="submission" date="2009-09" db="EMBL/GenBank/DDBJ databases">
        <authorList>
            <person name="Lv F."/>
            <person name="Xv W."/>
            <person name="Tian C."/>
            <person name="Wang G.C."/>
            <person name="Niu J.F."/>
            <person name="Pang G.H."/>
            <person name="Hu S.N."/>
        </authorList>
    </citation>
    <scope>NUCLEOTIDE SEQUENCE</scope>
</reference>
<evidence type="ECO:0000313" key="5">
    <source>
        <dbReference type="EMBL" id="ACX33762.1"/>
    </source>
</evidence>
<dbReference type="EMBL" id="GQ892829">
    <property type="protein sequence ID" value="ACX33762.1"/>
    <property type="molecule type" value="Genomic_DNA"/>
</dbReference>
<dbReference type="SUPFAM" id="SSF52313">
    <property type="entry name" value="Ribosomal protein S2"/>
    <property type="match status" value="1"/>
</dbReference>
<evidence type="ECO:0000256" key="4">
    <source>
        <dbReference type="HAMAP-Rule" id="MF_00291"/>
    </source>
</evidence>
<name>D0EVR1_BRYHP</name>
<organism evidence="5">
    <name type="scientific">Bryopsis hypnoides</name>
    <name type="common">Green alga</name>
    <dbReference type="NCBI Taxonomy" id="222885"/>
    <lineage>
        <taxon>Eukaryota</taxon>
        <taxon>Viridiplantae</taxon>
        <taxon>Chlorophyta</taxon>
        <taxon>core chlorophytes</taxon>
        <taxon>Ulvophyceae</taxon>
        <taxon>TCBD clade</taxon>
        <taxon>Bryopsidales</taxon>
        <taxon>Bryopsidineae</taxon>
        <taxon>Bryopsidaceae</taxon>
        <taxon>Bryopsis</taxon>
    </lineage>
</organism>
<keyword evidence="5" id="KW-0150">Chloroplast</keyword>
<dbReference type="RefSeq" id="YP_003227037.1">
    <property type="nucleotide sequence ID" value="NC_013359.1"/>
</dbReference>
<dbReference type="Gene3D" id="1.10.287.610">
    <property type="entry name" value="Helix hairpin bin"/>
    <property type="match status" value="1"/>
</dbReference>
<dbReference type="InterPro" id="IPR018130">
    <property type="entry name" value="Ribosomal_uS2_CS"/>
</dbReference>
<dbReference type="GO" id="GO:0003735">
    <property type="term" value="F:structural constituent of ribosome"/>
    <property type="evidence" value="ECO:0007669"/>
    <property type="project" value="InterPro"/>
</dbReference>
<evidence type="ECO:0000256" key="1">
    <source>
        <dbReference type="ARBA" id="ARBA00006242"/>
    </source>
</evidence>
<reference evidence="5" key="2">
    <citation type="journal article" date="2011" name="PLoS ONE">
        <title>The Bryopsis hypnoides plastid genome: multimeric forms and complete nucleotide sequence.</title>
        <authorList>
            <person name="Lu F."/>
            <person name="Xu W."/>
            <person name="Tian C."/>
            <person name="Wang G."/>
            <person name="Niu J."/>
            <person name="Pan G."/>
            <person name="Hu S."/>
        </authorList>
    </citation>
    <scope>NUCLEOTIDE SEQUENCE</scope>
</reference>
<dbReference type="PANTHER" id="PTHR12534">
    <property type="entry name" value="30S RIBOSOMAL PROTEIN S2 PROKARYOTIC AND ORGANELLAR"/>
    <property type="match status" value="1"/>
</dbReference>
<comment type="subcellular location">
    <subcellularLocation>
        <location evidence="4">Plastid</location>
        <location evidence="4">Chloroplast</location>
    </subcellularLocation>
</comment>
<dbReference type="AlphaFoldDB" id="D0EVR1"/>
<protein>
    <recommendedName>
        <fullName evidence="4">Small ribosomal subunit protein uS2c</fullName>
    </recommendedName>
</protein>
<dbReference type="CDD" id="cd01425">
    <property type="entry name" value="RPS2"/>
    <property type="match status" value="1"/>
</dbReference>
<dbReference type="GO" id="GO:0009507">
    <property type="term" value="C:chloroplast"/>
    <property type="evidence" value="ECO:0007669"/>
    <property type="project" value="UniProtKB-SubCell"/>
</dbReference>
<dbReference type="InterPro" id="IPR001865">
    <property type="entry name" value="Ribosomal_uS2"/>
</dbReference>
<geneLocation type="chloroplast" evidence="5"/>
<accession>D0EVR1</accession>
<dbReference type="PANTHER" id="PTHR12534:SF0">
    <property type="entry name" value="SMALL RIBOSOMAL SUBUNIT PROTEIN US2M"/>
    <property type="match status" value="1"/>
</dbReference>
<proteinExistence type="inferred from homology"/>
<dbReference type="PRINTS" id="PR00395">
    <property type="entry name" value="RIBOSOMALS2"/>
</dbReference>
<dbReference type="Pfam" id="PF00318">
    <property type="entry name" value="Ribosomal_S2"/>
    <property type="match status" value="1"/>
</dbReference>
<evidence type="ECO:0000256" key="3">
    <source>
        <dbReference type="ARBA" id="ARBA00023274"/>
    </source>
</evidence>
<dbReference type="Gene3D" id="3.40.50.10490">
    <property type="entry name" value="Glucose-6-phosphate isomerase like protein, domain 1"/>
    <property type="match status" value="1"/>
</dbReference>